<keyword evidence="3" id="KW-1003">Cell membrane</keyword>
<proteinExistence type="inferred from homology"/>
<dbReference type="InterPro" id="IPR005614">
    <property type="entry name" value="NrfD-like"/>
</dbReference>
<keyword evidence="4 7" id="KW-0812">Transmembrane</keyword>
<dbReference type="Proteomes" id="UP000014975">
    <property type="component" value="Unassembled WGS sequence"/>
</dbReference>
<feature type="transmembrane region" description="Helical" evidence="7">
    <location>
        <begin position="281"/>
        <end position="302"/>
    </location>
</feature>
<dbReference type="OrthoDB" id="9768846at2"/>
<feature type="transmembrane region" description="Helical" evidence="7">
    <location>
        <begin position="314"/>
        <end position="334"/>
    </location>
</feature>
<evidence type="ECO:0000313" key="8">
    <source>
        <dbReference type="EMBL" id="EPR32882.1"/>
    </source>
</evidence>
<sequence length="383" mass="42553">MLETALKGNSRYWGWIALLLIIMGVGGATWVWQLQEGLTITGLSRDVSWGFYVAQLTYMVGVAAAAVMLVLPYYFHHYKEFKNMIILAEFQAVGAIIICMGSIVVDLGQPQRMLNVILHPTPNSVLFWDMVVLNGYLFLNLLIGWVTLMHQRNNMLPPKWVKPLVYLSIVWAVSIHTVTAFLYQGLPGRHLWFTAILAPRFLASAFCAGPAILLLVAMVVEKVSNFRVGEEAKKAMAKIIVYAMCINIFLFLCEVFTAFYSGVPGHKHPIEFLFGAWNANYVSVMMWIATLLAAFSLICLIPPKLRENQKLLPWALIALVIATYIDKGIGLLVGGFTPNPFEGFSFYAPTMPEIMITAAVYAAGAFVVTILYKVALAVKAETA</sequence>
<dbReference type="PATRIC" id="fig|1121439.3.peg.1672"/>
<dbReference type="NCBIfam" id="NF045798">
    <property type="entry name" value="DsrP"/>
    <property type="match status" value="1"/>
</dbReference>
<evidence type="ECO:0000256" key="2">
    <source>
        <dbReference type="ARBA" id="ARBA00008929"/>
    </source>
</evidence>
<evidence type="ECO:0000256" key="3">
    <source>
        <dbReference type="ARBA" id="ARBA00022475"/>
    </source>
</evidence>
<evidence type="ECO:0000256" key="7">
    <source>
        <dbReference type="SAM" id="Phobius"/>
    </source>
</evidence>
<dbReference type="EMBL" id="ATHI01000026">
    <property type="protein sequence ID" value="EPR32882.1"/>
    <property type="molecule type" value="Genomic_DNA"/>
</dbReference>
<comment type="similarity">
    <text evidence="2">Belongs to the NrfD family.</text>
</comment>
<keyword evidence="9" id="KW-1185">Reference proteome</keyword>
<dbReference type="RefSeq" id="WP_020887017.1">
    <property type="nucleotide sequence ID" value="NZ_ATHI01000026.1"/>
</dbReference>
<name>S7T705_9BACT</name>
<gene>
    <name evidence="8" type="ORF">dsat_0323</name>
</gene>
<feature type="transmembrane region" description="Helical" evidence="7">
    <location>
        <begin position="164"/>
        <end position="186"/>
    </location>
</feature>
<organism evidence="8 9">
    <name type="scientific">Alkalidesulfovibrio alkalitolerans DSM 16529</name>
    <dbReference type="NCBI Taxonomy" id="1121439"/>
    <lineage>
        <taxon>Bacteria</taxon>
        <taxon>Pseudomonadati</taxon>
        <taxon>Thermodesulfobacteriota</taxon>
        <taxon>Desulfovibrionia</taxon>
        <taxon>Desulfovibrionales</taxon>
        <taxon>Desulfovibrionaceae</taxon>
        <taxon>Alkalidesulfovibrio</taxon>
    </lineage>
</organism>
<keyword evidence="6 7" id="KW-0472">Membrane</keyword>
<keyword evidence="5 7" id="KW-1133">Transmembrane helix</keyword>
<dbReference type="STRING" id="1121439.dsat_0323"/>
<evidence type="ECO:0000313" key="9">
    <source>
        <dbReference type="Proteomes" id="UP000014975"/>
    </source>
</evidence>
<protein>
    <submittedName>
        <fullName evidence="8">Polysulfide reductase NrfD</fullName>
    </submittedName>
</protein>
<dbReference type="eggNOG" id="COG5557">
    <property type="taxonomic scope" value="Bacteria"/>
</dbReference>
<accession>S7T705</accession>
<dbReference type="PANTHER" id="PTHR43044:SF2">
    <property type="entry name" value="POLYSULPHIDE REDUCTASE NRFD"/>
    <property type="match status" value="1"/>
</dbReference>
<feature type="transmembrane region" description="Helical" evidence="7">
    <location>
        <begin position="86"/>
        <end position="105"/>
    </location>
</feature>
<feature type="transmembrane region" description="Helical" evidence="7">
    <location>
        <begin position="192"/>
        <end position="218"/>
    </location>
</feature>
<dbReference type="Gene3D" id="1.20.1630.10">
    <property type="entry name" value="Formate dehydrogenase/DMSO reductase domain"/>
    <property type="match status" value="1"/>
</dbReference>
<feature type="transmembrane region" description="Helical" evidence="7">
    <location>
        <begin position="239"/>
        <end position="261"/>
    </location>
</feature>
<evidence type="ECO:0000256" key="1">
    <source>
        <dbReference type="ARBA" id="ARBA00004651"/>
    </source>
</evidence>
<evidence type="ECO:0000256" key="5">
    <source>
        <dbReference type="ARBA" id="ARBA00022989"/>
    </source>
</evidence>
<dbReference type="InterPro" id="IPR054823">
    <property type="entry name" value="DsrP-like"/>
</dbReference>
<comment type="caution">
    <text evidence="8">The sequence shown here is derived from an EMBL/GenBank/DDBJ whole genome shotgun (WGS) entry which is preliminary data.</text>
</comment>
<dbReference type="GO" id="GO:0005886">
    <property type="term" value="C:plasma membrane"/>
    <property type="evidence" value="ECO:0007669"/>
    <property type="project" value="UniProtKB-SubCell"/>
</dbReference>
<dbReference type="PANTHER" id="PTHR43044">
    <property type="match status" value="1"/>
</dbReference>
<feature type="transmembrane region" description="Helical" evidence="7">
    <location>
        <begin position="125"/>
        <end position="143"/>
    </location>
</feature>
<reference evidence="8 9" key="1">
    <citation type="journal article" date="2013" name="Genome Announc.">
        <title>Draft genome sequences for three mercury-methylating, sulfate-reducing bacteria.</title>
        <authorList>
            <person name="Brown S.D."/>
            <person name="Hurt R.A.Jr."/>
            <person name="Gilmour C.C."/>
            <person name="Elias D.A."/>
        </authorList>
    </citation>
    <scope>NUCLEOTIDE SEQUENCE [LARGE SCALE GENOMIC DNA]</scope>
    <source>
        <strain evidence="8 9">DSM 16529</strain>
    </source>
</reference>
<dbReference type="AlphaFoldDB" id="S7T705"/>
<feature type="transmembrane region" description="Helical" evidence="7">
    <location>
        <begin position="52"/>
        <end position="74"/>
    </location>
</feature>
<feature type="transmembrane region" description="Helical" evidence="7">
    <location>
        <begin position="12"/>
        <end position="32"/>
    </location>
</feature>
<dbReference type="Pfam" id="PF03916">
    <property type="entry name" value="NrfD"/>
    <property type="match status" value="1"/>
</dbReference>
<evidence type="ECO:0000256" key="4">
    <source>
        <dbReference type="ARBA" id="ARBA00022692"/>
    </source>
</evidence>
<feature type="transmembrane region" description="Helical" evidence="7">
    <location>
        <begin position="354"/>
        <end position="378"/>
    </location>
</feature>
<evidence type="ECO:0000256" key="6">
    <source>
        <dbReference type="ARBA" id="ARBA00023136"/>
    </source>
</evidence>
<comment type="subcellular location">
    <subcellularLocation>
        <location evidence="1">Cell membrane</location>
        <topology evidence="1">Multi-pass membrane protein</topology>
    </subcellularLocation>
</comment>